<dbReference type="OrthoDB" id="5964776at2759"/>
<evidence type="ECO:0000256" key="5">
    <source>
        <dbReference type="ARBA" id="ARBA00023136"/>
    </source>
</evidence>
<evidence type="ECO:0000259" key="7">
    <source>
        <dbReference type="PROSITE" id="PS50262"/>
    </source>
</evidence>
<dbReference type="GO" id="GO:0016020">
    <property type="term" value="C:membrane"/>
    <property type="evidence" value="ECO:0007669"/>
    <property type="project" value="UniProtKB-SubCell"/>
</dbReference>
<dbReference type="GO" id="GO:0004930">
    <property type="term" value="F:G protein-coupled receptor activity"/>
    <property type="evidence" value="ECO:0007669"/>
    <property type="project" value="InterPro"/>
</dbReference>
<organism evidence="8 9">
    <name type="scientific">Folsomia candida</name>
    <name type="common">Springtail</name>
    <dbReference type="NCBI Taxonomy" id="158441"/>
    <lineage>
        <taxon>Eukaryota</taxon>
        <taxon>Metazoa</taxon>
        <taxon>Ecdysozoa</taxon>
        <taxon>Arthropoda</taxon>
        <taxon>Hexapoda</taxon>
        <taxon>Collembola</taxon>
        <taxon>Entomobryomorpha</taxon>
        <taxon>Isotomoidea</taxon>
        <taxon>Isotomidae</taxon>
        <taxon>Proisotominae</taxon>
        <taxon>Folsomia</taxon>
    </lineage>
</organism>
<feature type="domain" description="G-protein coupled receptors family 1 profile" evidence="7">
    <location>
        <begin position="77"/>
        <end position="103"/>
    </location>
</feature>
<dbReference type="PROSITE" id="PS50262">
    <property type="entry name" value="G_PROTEIN_RECEP_F1_2"/>
    <property type="match status" value="1"/>
</dbReference>
<dbReference type="SUPFAM" id="SSF81321">
    <property type="entry name" value="Family A G protein-coupled receptor-like"/>
    <property type="match status" value="1"/>
</dbReference>
<evidence type="ECO:0000256" key="4">
    <source>
        <dbReference type="ARBA" id="ARBA00022989"/>
    </source>
</evidence>
<evidence type="ECO:0000313" key="9">
    <source>
        <dbReference type="Proteomes" id="UP000198287"/>
    </source>
</evidence>
<evidence type="ECO:0000313" key="8">
    <source>
        <dbReference type="EMBL" id="OXA62618.1"/>
    </source>
</evidence>
<feature type="transmembrane region" description="Helical" evidence="6">
    <location>
        <begin position="61"/>
        <end position="87"/>
    </location>
</feature>
<keyword evidence="8" id="KW-0675">Receptor</keyword>
<gene>
    <name evidence="8" type="ORF">Fcan01_03418</name>
</gene>
<dbReference type="InterPro" id="IPR000276">
    <property type="entry name" value="GPCR_Rhodpsn"/>
</dbReference>
<evidence type="ECO:0000256" key="6">
    <source>
        <dbReference type="SAM" id="Phobius"/>
    </source>
</evidence>
<dbReference type="EMBL" id="LNIX01000001">
    <property type="protein sequence ID" value="OXA62618.1"/>
    <property type="molecule type" value="Genomic_DNA"/>
</dbReference>
<dbReference type="Proteomes" id="UP000198287">
    <property type="component" value="Unassembled WGS sequence"/>
</dbReference>
<comment type="similarity">
    <text evidence="2">Belongs to the G-protein coupled receptor 1 family.</text>
</comment>
<accession>A0A226EZJ7</accession>
<comment type="subcellular location">
    <subcellularLocation>
        <location evidence="1">Membrane</location>
    </subcellularLocation>
</comment>
<reference evidence="8 9" key="1">
    <citation type="submission" date="2015-12" db="EMBL/GenBank/DDBJ databases">
        <title>The genome of Folsomia candida.</title>
        <authorList>
            <person name="Faddeeva A."/>
            <person name="Derks M.F."/>
            <person name="Anvar Y."/>
            <person name="Smit S."/>
            <person name="Van Straalen N."/>
            <person name="Roelofs D."/>
        </authorList>
    </citation>
    <scope>NUCLEOTIDE SEQUENCE [LARGE SCALE GENOMIC DNA]</scope>
    <source>
        <strain evidence="8 9">VU population</strain>
        <tissue evidence="8">Whole body</tissue>
    </source>
</reference>
<sequence>MTRIINEAIASALEATNSSLATSTELIETMVEHGMEEGFDNNATIFNDLTEYIFDRTDVRAIFLTLYTIVFCSCFFGNLMVMLVVCLHWRMRSITNFCLANLA</sequence>
<dbReference type="InterPro" id="IPR017452">
    <property type="entry name" value="GPCR_Rhodpsn_7TM"/>
</dbReference>
<keyword evidence="5 6" id="KW-0472">Membrane</keyword>
<comment type="caution">
    <text evidence="8">The sequence shown here is derived from an EMBL/GenBank/DDBJ whole genome shotgun (WGS) entry which is preliminary data.</text>
</comment>
<keyword evidence="3 6" id="KW-0812">Transmembrane</keyword>
<dbReference type="PRINTS" id="PR00237">
    <property type="entry name" value="GPCRRHODOPSN"/>
</dbReference>
<dbReference type="Gene3D" id="1.20.1070.10">
    <property type="entry name" value="Rhodopsin 7-helix transmembrane proteins"/>
    <property type="match status" value="1"/>
</dbReference>
<evidence type="ECO:0000256" key="2">
    <source>
        <dbReference type="ARBA" id="ARBA00010663"/>
    </source>
</evidence>
<proteinExistence type="inferred from homology"/>
<dbReference type="AlphaFoldDB" id="A0A226EZJ7"/>
<evidence type="ECO:0000256" key="3">
    <source>
        <dbReference type="ARBA" id="ARBA00022692"/>
    </source>
</evidence>
<keyword evidence="4 6" id="KW-1133">Transmembrane helix</keyword>
<keyword evidence="9" id="KW-1185">Reference proteome</keyword>
<name>A0A226EZJ7_FOLCA</name>
<protein>
    <submittedName>
        <fullName evidence="8">Prosaposin receptor GPR37</fullName>
    </submittedName>
</protein>
<evidence type="ECO:0000256" key="1">
    <source>
        <dbReference type="ARBA" id="ARBA00004370"/>
    </source>
</evidence>